<proteinExistence type="predicted"/>
<dbReference type="AlphaFoldDB" id="A0A7J0EQS2"/>
<accession>A0A7J0EQS2</accession>
<name>A0A7J0EQS2_9ERIC</name>
<protein>
    <submittedName>
        <fullName evidence="3">Uncharacterized protein</fullName>
    </submittedName>
</protein>
<dbReference type="Proteomes" id="UP000585474">
    <property type="component" value="Unassembled WGS sequence"/>
</dbReference>
<keyword evidence="1" id="KW-0175">Coiled coil</keyword>
<feature type="region of interest" description="Disordered" evidence="2">
    <location>
        <begin position="112"/>
        <end position="151"/>
    </location>
</feature>
<feature type="compositionally biased region" description="Polar residues" evidence="2">
    <location>
        <begin position="1"/>
        <end position="10"/>
    </location>
</feature>
<evidence type="ECO:0000256" key="2">
    <source>
        <dbReference type="SAM" id="MobiDB-lite"/>
    </source>
</evidence>
<feature type="region of interest" description="Disordered" evidence="2">
    <location>
        <begin position="1"/>
        <end position="48"/>
    </location>
</feature>
<organism evidence="3 4">
    <name type="scientific">Actinidia rufa</name>
    <dbReference type="NCBI Taxonomy" id="165716"/>
    <lineage>
        <taxon>Eukaryota</taxon>
        <taxon>Viridiplantae</taxon>
        <taxon>Streptophyta</taxon>
        <taxon>Embryophyta</taxon>
        <taxon>Tracheophyta</taxon>
        <taxon>Spermatophyta</taxon>
        <taxon>Magnoliopsida</taxon>
        <taxon>eudicotyledons</taxon>
        <taxon>Gunneridae</taxon>
        <taxon>Pentapetalae</taxon>
        <taxon>asterids</taxon>
        <taxon>Ericales</taxon>
        <taxon>Actinidiaceae</taxon>
        <taxon>Actinidia</taxon>
    </lineage>
</organism>
<evidence type="ECO:0000256" key="1">
    <source>
        <dbReference type="SAM" id="Coils"/>
    </source>
</evidence>
<sequence>MTTGSNNLVNHTVAKLKRHKEEVEGESTGSSNSSSSNSSSSWDIDLRAVGEKEDEDALEPILVSSSDLEATDDLHFLKVGPIVKLLIEHFLKVGPTIKLLIEYSFNQGGSSGFSSEEEVNMAPKQQALGKKRASEDEPTKQTPDPVPTLPSLDHETCLALGNDVMLPQDVVELADEDSEGYRGRLIMMGAQVSTYGTSKRMKKHTTYLKKANQRIHALEKELKQAKVDLVASKKAAIHARDEAGVVIEEKNKAL</sequence>
<evidence type="ECO:0000313" key="3">
    <source>
        <dbReference type="EMBL" id="GFY88831.1"/>
    </source>
</evidence>
<dbReference type="EMBL" id="BJWL01000006">
    <property type="protein sequence ID" value="GFY88831.1"/>
    <property type="molecule type" value="Genomic_DNA"/>
</dbReference>
<evidence type="ECO:0000313" key="4">
    <source>
        <dbReference type="Proteomes" id="UP000585474"/>
    </source>
</evidence>
<reference evidence="3 4" key="1">
    <citation type="submission" date="2019-07" db="EMBL/GenBank/DDBJ databases">
        <title>De Novo Assembly of kiwifruit Actinidia rufa.</title>
        <authorList>
            <person name="Sugita-Konishi S."/>
            <person name="Sato K."/>
            <person name="Mori E."/>
            <person name="Abe Y."/>
            <person name="Kisaki G."/>
            <person name="Hamano K."/>
            <person name="Suezawa K."/>
            <person name="Otani M."/>
            <person name="Fukuda T."/>
            <person name="Manabe T."/>
            <person name="Gomi K."/>
            <person name="Tabuchi M."/>
            <person name="Akimitsu K."/>
            <person name="Kataoka I."/>
        </authorList>
    </citation>
    <scope>NUCLEOTIDE SEQUENCE [LARGE SCALE GENOMIC DNA]</scope>
    <source>
        <strain evidence="4">cv. Fuchu</strain>
    </source>
</reference>
<feature type="coiled-coil region" evidence="1">
    <location>
        <begin position="201"/>
        <end position="235"/>
    </location>
</feature>
<keyword evidence="4" id="KW-1185">Reference proteome</keyword>
<gene>
    <name evidence="3" type="ORF">Acr_06g0007710</name>
</gene>
<comment type="caution">
    <text evidence="3">The sequence shown here is derived from an EMBL/GenBank/DDBJ whole genome shotgun (WGS) entry which is preliminary data.</text>
</comment>
<feature type="compositionally biased region" description="Low complexity" evidence="2">
    <location>
        <begin position="30"/>
        <end position="41"/>
    </location>
</feature>